<comment type="caution">
    <text evidence="1">The sequence shown here is derived from an EMBL/GenBank/DDBJ whole genome shotgun (WGS) entry which is preliminary data.</text>
</comment>
<proteinExistence type="predicted"/>
<protein>
    <submittedName>
        <fullName evidence="1">Uncharacterized protein</fullName>
    </submittedName>
</protein>
<dbReference type="EMBL" id="JAAMPC010000013">
    <property type="protein sequence ID" value="KAG2272676.1"/>
    <property type="molecule type" value="Genomic_DNA"/>
</dbReference>
<reference evidence="1 2" key="1">
    <citation type="submission" date="2020-02" db="EMBL/GenBank/DDBJ databases">
        <authorList>
            <person name="Ma Q."/>
            <person name="Huang Y."/>
            <person name="Song X."/>
            <person name="Pei D."/>
        </authorList>
    </citation>
    <scope>NUCLEOTIDE SEQUENCE [LARGE SCALE GENOMIC DNA]</scope>
    <source>
        <strain evidence="1">Sxm20200214</strain>
        <tissue evidence="1">Leaf</tissue>
    </source>
</reference>
<accession>A0A8X7UE49</accession>
<name>A0A8X7UE49_BRACI</name>
<organism evidence="1 2">
    <name type="scientific">Brassica carinata</name>
    <name type="common">Ethiopian mustard</name>
    <name type="synonym">Abyssinian cabbage</name>
    <dbReference type="NCBI Taxonomy" id="52824"/>
    <lineage>
        <taxon>Eukaryota</taxon>
        <taxon>Viridiplantae</taxon>
        <taxon>Streptophyta</taxon>
        <taxon>Embryophyta</taxon>
        <taxon>Tracheophyta</taxon>
        <taxon>Spermatophyta</taxon>
        <taxon>Magnoliopsida</taxon>
        <taxon>eudicotyledons</taxon>
        <taxon>Gunneridae</taxon>
        <taxon>Pentapetalae</taxon>
        <taxon>rosids</taxon>
        <taxon>malvids</taxon>
        <taxon>Brassicales</taxon>
        <taxon>Brassicaceae</taxon>
        <taxon>Brassiceae</taxon>
        <taxon>Brassica</taxon>
    </lineage>
</organism>
<evidence type="ECO:0000313" key="2">
    <source>
        <dbReference type="Proteomes" id="UP000886595"/>
    </source>
</evidence>
<sequence>MYGGATPSQRSTCVDDSKQCLSSSSAKKLTFYGSVCSTQTFMTSSPLGRPAISGYCSSLFSWTDSIDKWLMCGFSKNLWLRRGNVGGRSLCLTSATASLSNLVKLIYLNAVVKVARPSLSGVKYPSLTTIIHSQQLLNFLYSLVLCSHMSNAATDPKIEISSKKTYVLGIDGLFYVFGAVDGDRSPRSSKIRHHPENPTSKTVRQIQSVVRSPLMLEDCSPVALIEKADQTSSCRGIERSYPSFLLFVEVNLSTKIPLYERHFSLGFKAKEYCHFPNRLLSCVMVCLGPEDTTRLIPMRFEVLELSTSRYTVTISEFGNFNWHSKYSMSLLASGTFEIISDFLSNLFKFVSLSLFCLALKFLKRIAHHMFDVVFIHVTV</sequence>
<keyword evidence="2" id="KW-1185">Reference proteome</keyword>
<gene>
    <name evidence="1" type="ORF">Bca52824_067231</name>
</gene>
<dbReference type="Proteomes" id="UP000886595">
    <property type="component" value="Unassembled WGS sequence"/>
</dbReference>
<evidence type="ECO:0000313" key="1">
    <source>
        <dbReference type="EMBL" id="KAG2272676.1"/>
    </source>
</evidence>
<dbReference type="AlphaFoldDB" id="A0A8X7UE49"/>